<name>A0AAV6HRY6_9ERIC</name>
<protein>
    <submittedName>
        <fullName evidence="2">Uncharacterized protein</fullName>
    </submittedName>
</protein>
<evidence type="ECO:0000256" key="1">
    <source>
        <dbReference type="SAM" id="MobiDB-lite"/>
    </source>
</evidence>
<organism evidence="2 3">
    <name type="scientific">Rhododendron griersonianum</name>
    <dbReference type="NCBI Taxonomy" id="479676"/>
    <lineage>
        <taxon>Eukaryota</taxon>
        <taxon>Viridiplantae</taxon>
        <taxon>Streptophyta</taxon>
        <taxon>Embryophyta</taxon>
        <taxon>Tracheophyta</taxon>
        <taxon>Spermatophyta</taxon>
        <taxon>Magnoliopsida</taxon>
        <taxon>eudicotyledons</taxon>
        <taxon>Gunneridae</taxon>
        <taxon>Pentapetalae</taxon>
        <taxon>asterids</taxon>
        <taxon>Ericales</taxon>
        <taxon>Ericaceae</taxon>
        <taxon>Ericoideae</taxon>
        <taxon>Rhodoreae</taxon>
        <taxon>Rhododendron</taxon>
    </lineage>
</organism>
<accession>A0AAV6HRY6</accession>
<reference evidence="2 3" key="1">
    <citation type="submission" date="2020-08" db="EMBL/GenBank/DDBJ databases">
        <title>Plant Genome Project.</title>
        <authorList>
            <person name="Zhang R.-G."/>
        </authorList>
    </citation>
    <scope>NUCLEOTIDE SEQUENCE [LARGE SCALE GENOMIC DNA]</scope>
    <source>
        <strain evidence="2">WSP0</strain>
        <tissue evidence="2">Leaf</tissue>
    </source>
</reference>
<dbReference type="Proteomes" id="UP000823749">
    <property type="component" value="Chromosome 13"/>
</dbReference>
<evidence type="ECO:0000313" key="2">
    <source>
        <dbReference type="EMBL" id="KAG5516765.1"/>
    </source>
</evidence>
<dbReference type="AlphaFoldDB" id="A0AAV6HRY6"/>
<comment type="caution">
    <text evidence="2">The sequence shown here is derived from an EMBL/GenBank/DDBJ whole genome shotgun (WGS) entry which is preliminary data.</text>
</comment>
<evidence type="ECO:0000313" key="3">
    <source>
        <dbReference type="Proteomes" id="UP000823749"/>
    </source>
</evidence>
<proteinExistence type="predicted"/>
<keyword evidence="3" id="KW-1185">Reference proteome</keyword>
<dbReference type="EMBL" id="JACTNZ010000013">
    <property type="protein sequence ID" value="KAG5516765.1"/>
    <property type="molecule type" value="Genomic_DNA"/>
</dbReference>
<feature type="region of interest" description="Disordered" evidence="1">
    <location>
        <begin position="1"/>
        <end position="24"/>
    </location>
</feature>
<gene>
    <name evidence="2" type="ORF">RHGRI_037491</name>
</gene>
<sequence>MDSSSGSVSDKSRQDSSDGNNYGPGTVSYLKEKLAIGLEDGWVSKSFIRDGFRAGFRIPHRLFQLIRVLDITGSHWEELRIDREKTLGKPDLVKDAEVVRPPHGTRERGLLAGRQTLPTYSARRPGNERSEGCLSGIERDALCCILWAHRQVSSWKVSGASLANEELVGDGRNLRRLDKSPE</sequence>